<name>A0ABS2FRF0_9FIRM</name>
<evidence type="ECO:0000313" key="2">
    <source>
        <dbReference type="Proteomes" id="UP000719500"/>
    </source>
</evidence>
<sequence>MRDKTFDCWGEPIDAVMEIAEAAFAVDENGDLPKAVLREREKALTDTLNRVSAYREHGIRNDLVHTVFEKRLQLIKDAKTVQALKEIQSEPNPRYNGSRFIAGPACVPEEEIIFWSLASMKAPLISEALKRYMELFQATFGFMPGEELPEEDDSTDRRSFA</sequence>
<organism evidence="1 2">
    <name type="scientific">Oscillibacter valericigenes</name>
    <dbReference type="NCBI Taxonomy" id="351091"/>
    <lineage>
        <taxon>Bacteria</taxon>
        <taxon>Bacillati</taxon>
        <taxon>Bacillota</taxon>
        <taxon>Clostridia</taxon>
        <taxon>Eubacteriales</taxon>
        <taxon>Oscillospiraceae</taxon>
        <taxon>Oscillibacter</taxon>
    </lineage>
</organism>
<dbReference type="RefSeq" id="WP_204801905.1">
    <property type="nucleotide sequence ID" value="NZ_JACSNX010000001.1"/>
</dbReference>
<protein>
    <recommendedName>
        <fullName evidence="3">Phage protein</fullName>
    </recommendedName>
</protein>
<comment type="caution">
    <text evidence="1">The sequence shown here is derived from an EMBL/GenBank/DDBJ whole genome shotgun (WGS) entry which is preliminary data.</text>
</comment>
<reference evidence="1 2" key="1">
    <citation type="journal article" date="2021" name="Sci. Rep.">
        <title>The distribution of antibiotic resistance genes in chicken gut microbiota commensals.</title>
        <authorList>
            <person name="Juricova H."/>
            <person name="Matiasovicova J."/>
            <person name="Kubasova T."/>
            <person name="Cejkova D."/>
            <person name="Rychlik I."/>
        </authorList>
    </citation>
    <scope>NUCLEOTIDE SEQUENCE [LARGE SCALE GENOMIC DNA]</scope>
    <source>
        <strain evidence="1 2">An411</strain>
    </source>
</reference>
<keyword evidence="2" id="KW-1185">Reference proteome</keyword>
<dbReference type="EMBL" id="JACSNX010000001">
    <property type="protein sequence ID" value="MBM6850172.1"/>
    <property type="molecule type" value="Genomic_DNA"/>
</dbReference>
<accession>A0ABS2FRF0</accession>
<gene>
    <name evidence="1" type="ORF">H9X91_01810</name>
</gene>
<evidence type="ECO:0008006" key="3">
    <source>
        <dbReference type="Google" id="ProtNLM"/>
    </source>
</evidence>
<dbReference type="Proteomes" id="UP000719500">
    <property type="component" value="Unassembled WGS sequence"/>
</dbReference>
<proteinExistence type="predicted"/>
<evidence type="ECO:0000313" key="1">
    <source>
        <dbReference type="EMBL" id="MBM6850172.1"/>
    </source>
</evidence>